<protein>
    <submittedName>
        <fullName evidence="1">Uncharacterized protein</fullName>
    </submittedName>
</protein>
<sequence length="42" mass="4919">MMARAVFFGALYSSYNWSRGKIQQAWRCKCNGELNQLIYTIV</sequence>
<proteinExistence type="predicted"/>
<dbReference type="AlphaFoldDB" id="A0A0A8YJD0"/>
<organism evidence="1">
    <name type="scientific">Arundo donax</name>
    <name type="common">Giant reed</name>
    <name type="synonym">Donax arundinaceus</name>
    <dbReference type="NCBI Taxonomy" id="35708"/>
    <lineage>
        <taxon>Eukaryota</taxon>
        <taxon>Viridiplantae</taxon>
        <taxon>Streptophyta</taxon>
        <taxon>Embryophyta</taxon>
        <taxon>Tracheophyta</taxon>
        <taxon>Spermatophyta</taxon>
        <taxon>Magnoliopsida</taxon>
        <taxon>Liliopsida</taxon>
        <taxon>Poales</taxon>
        <taxon>Poaceae</taxon>
        <taxon>PACMAD clade</taxon>
        <taxon>Arundinoideae</taxon>
        <taxon>Arundineae</taxon>
        <taxon>Arundo</taxon>
    </lineage>
</organism>
<dbReference type="EMBL" id="GBRH01275208">
    <property type="protein sequence ID" value="JAD22687.1"/>
    <property type="molecule type" value="Transcribed_RNA"/>
</dbReference>
<reference evidence="1" key="1">
    <citation type="submission" date="2014-09" db="EMBL/GenBank/DDBJ databases">
        <authorList>
            <person name="Magalhaes I.L.F."/>
            <person name="Oliveira U."/>
            <person name="Santos F.R."/>
            <person name="Vidigal T.H.D.A."/>
            <person name="Brescovit A.D."/>
            <person name="Santos A.J."/>
        </authorList>
    </citation>
    <scope>NUCLEOTIDE SEQUENCE</scope>
    <source>
        <tissue evidence="1">Shoot tissue taken approximately 20 cm above the soil surface</tissue>
    </source>
</reference>
<name>A0A0A8YJD0_ARUDO</name>
<accession>A0A0A8YJD0</accession>
<reference evidence="1" key="2">
    <citation type="journal article" date="2015" name="Data Brief">
        <title>Shoot transcriptome of the giant reed, Arundo donax.</title>
        <authorList>
            <person name="Barrero R.A."/>
            <person name="Guerrero F.D."/>
            <person name="Moolhuijzen P."/>
            <person name="Goolsby J.A."/>
            <person name="Tidwell J."/>
            <person name="Bellgard S.E."/>
            <person name="Bellgard M.I."/>
        </authorList>
    </citation>
    <scope>NUCLEOTIDE SEQUENCE</scope>
    <source>
        <tissue evidence="1">Shoot tissue taken approximately 20 cm above the soil surface</tissue>
    </source>
</reference>
<evidence type="ECO:0000313" key="1">
    <source>
        <dbReference type="EMBL" id="JAD22687.1"/>
    </source>
</evidence>